<reference evidence="2 3" key="1">
    <citation type="submission" date="2021-11" db="EMBL/GenBank/DDBJ databases">
        <title>Whole genome of Geoglobus acetivorans.</title>
        <authorList>
            <person name="Liu D."/>
        </authorList>
    </citation>
    <scope>NUCLEOTIDE SEQUENCE [LARGE SCALE GENOMIC DNA]</scope>
    <source>
        <strain evidence="2 3">SBH6</strain>
    </source>
</reference>
<evidence type="ECO:0000313" key="3">
    <source>
        <dbReference type="Proteomes" id="UP001492541"/>
    </source>
</evidence>
<dbReference type="Pfam" id="PF04475">
    <property type="entry name" value="DUF555"/>
    <property type="match status" value="1"/>
</dbReference>
<dbReference type="PANTHER" id="PTHR42199">
    <property type="entry name" value="UPF0212 PROTEIN MJ0068"/>
    <property type="match status" value="1"/>
</dbReference>
<dbReference type="PANTHER" id="PTHR42199:SF1">
    <property type="entry name" value="UPF0212 PROTEIN TK1194"/>
    <property type="match status" value="1"/>
</dbReference>
<dbReference type="NCBIfam" id="NF003035">
    <property type="entry name" value="PRK03922.1"/>
    <property type="match status" value="1"/>
</dbReference>
<proteinExistence type="inferred from homology"/>
<name>A0ABZ3H5P5_GEOAI</name>
<dbReference type="EMBL" id="CP087714">
    <property type="protein sequence ID" value="XAT64865.1"/>
    <property type="molecule type" value="Genomic_DNA"/>
</dbReference>
<dbReference type="HAMAP" id="MF_01223">
    <property type="entry name" value="UPF0212"/>
    <property type="match status" value="1"/>
</dbReference>
<dbReference type="Proteomes" id="UP001492541">
    <property type="component" value="Chromosome"/>
</dbReference>
<keyword evidence="3" id="KW-1185">Reference proteome</keyword>
<comment type="similarity">
    <text evidence="1">Belongs to the UPF0212 family.</text>
</comment>
<protein>
    <recommendedName>
        <fullName evidence="1">UPF0212 protein LPQ35_05650</fullName>
    </recommendedName>
</protein>
<evidence type="ECO:0000256" key="1">
    <source>
        <dbReference type="HAMAP-Rule" id="MF_01223"/>
    </source>
</evidence>
<sequence>MVDMPDYLVVLQGAWVVRKAKSVTDAMNIAVAEAGKRLTPDLDFVEIDVGDTECPQCNSPLKSVFMVAGMALVGLIFEMKVFNAQSEEHAAKIAKSEIGKRLQRVPLEVIEVRGI</sequence>
<accession>A0ABZ3H5P5</accession>
<dbReference type="InterPro" id="IPR007564">
    <property type="entry name" value="UPF0212"/>
</dbReference>
<gene>
    <name evidence="2" type="ORF">LPQ35_05650</name>
</gene>
<evidence type="ECO:0000313" key="2">
    <source>
        <dbReference type="EMBL" id="XAT64865.1"/>
    </source>
</evidence>
<dbReference type="PIRSF" id="PIRSF016934">
    <property type="entry name" value="UCP016934"/>
    <property type="match status" value="1"/>
</dbReference>
<organism evidence="2 3">
    <name type="scientific">Geoglobus acetivorans</name>
    <dbReference type="NCBI Taxonomy" id="565033"/>
    <lineage>
        <taxon>Archaea</taxon>
        <taxon>Methanobacteriati</taxon>
        <taxon>Methanobacteriota</taxon>
        <taxon>Archaeoglobi</taxon>
        <taxon>Archaeoglobales</taxon>
        <taxon>Archaeoglobaceae</taxon>
        <taxon>Geoglobus</taxon>
    </lineage>
</organism>